<dbReference type="GO" id="GO:0060964">
    <property type="term" value="P:regulation of miRNA-mediated gene silencing"/>
    <property type="evidence" value="ECO:0007669"/>
    <property type="project" value="InterPro"/>
</dbReference>
<dbReference type="InterPro" id="IPR024970">
    <property type="entry name" value="Maelstrom"/>
</dbReference>
<dbReference type="InterPro" id="IPR036910">
    <property type="entry name" value="HMG_box_dom_sf"/>
</dbReference>
<evidence type="ECO:0000313" key="14">
    <source>
        <dbReference type="RefSeq" id="XP_008474842.1"/>
    </source>
</evidence>
<name>A0A1S3D5H8_DIACI</name>
<dbReference type="KEGG" id="dci:103511877"/>
<dbReference type="GO" id="GO:0034587">
    <property type="term" value="P:piRNA processing"/>
    <property type="evidence" value="ECO:0007669"/>
    <property type="project" value="TreeGrafter"/>
</dbReference>
<evidence type="ECO:0000256" key="5">
    <source>
        <dbReference type="ARBA" id="ARBA00022490"/>
    </source>
</evidence>
<dbReference type="PaxDb" id="121845-A0A1S3D5H8"/>
<feature type="domain" description="Maelstrom" evidence="12">
    <location>
        <begin position="131"/>
        <end position="356"/>
    </location>
</feature>
<gene>
    <name evidence="14" type="primary">LOC103511877</name>
</gene>
<dbReference type="OMA" id="DHSENTH"/>
<dbReference type="Proteomes" id="UP000079169">
    <property type="component" value="Unplaced"/>
</dbReference>
<keyword evidence="8" id="KW-0943">RNA-mediated gene silencing</keyword>
<dbReference type="AlphaFoldDB" id="A0A1S3D5H8"/>
<keyword evidence="4" id="KW-0217">Developmental protein</keyword>
<sequence length="425" mass="49818">MPKGRNKPTPMVMFMNEMRQEMENEHKKKFKLPFDEALYVLCKPLYDQLSEDEKQYYKDMAKSEWTGIKLDKNKKLTSQGIPVAVIERQQLESEKKKRIEFMEIEKAFNFDINIIMPMEIVVIHVNWFCKINEDSFVPAEVALARFSLKDGFIDSYHCFPVYEFPPGTKGDSKIHSDRTHQIPLYDFSEKLEKWPNVYRDISKFLSKNKHRSLDGASFPLYTMNDDVNDITSRNAIRSFLNLIVSAANVYDTDCEDPHEKYFKLYDLSKLLRELKHKDPSTPPHHAQLLDEQVFEAILRKDMYLQSTKIACQWHDERDLIPKCSRSRCLSWIYIICDQCKFMGYPMIPGKHMPFNATLNDYTRWQSSSPYNGDDDEEVLSESERQFDGSSEYGYDCDDTGSVASSYQYSERGLPSRMKHLSLGKK</sequence>
<feature type="region of interest" description="Disordered" evidence="11">
    <location>
        <begin position="367"/>
        <end position="400"/>
    </location>
</feature>
<dbReference type="GeneID" id="103511877"/>
<dbReference type="SUPFAM" id="SSF47095">
    <property type="entry name" value="HMG-box"/>
    <property type="match status" value="1"/>
</dbReference>
<keyword evidence="5" id="KW-0963">Cytoplasm</keyword>
<protein>
    <submittedName>
        <fullName evidence="14">Protein maelstrom homolog</fullName>
    </submittedName>
</protein>
<keyword evidence="13" id="KW-1185">Reference proteome</keyword>
<evidence type="ECO:0000256" key="1">
    <source>
        <dbReference type="ARBA" id="ARBA00004123"/>
    </source>
</evidence>
<dbReference type="PANTHER" id="PTHR21358:SF4">
    <property type="entry name" value="PROTEIN MAELSTROM HOMOLOG"/>
    <property type="match status" value="1"/>
</dbReference>
<dbReference type="GO" id="GO:0043186">
    <property type="term" value="C:P granule"/>
    <property type="evidence" value="ECO:0007669"/>
    <property type="project" value="TreeGrafter"/>
</dbReference>
<evidence type="ECO:0000256" key="8">
    <source>
        <dbReference type="ARBA" id="ARBA00023158"/>
    </source>
</evidence>
<comment type="subcellular location">
    <subcellularLocation>
        <location evidence="2">Cytoplasm</location>
    </subcellularLocation>
    <subcellularLocation>
        <location evidence="1">Nucleus</location>
    </subcellularLocation>
</comment>
<keyword evidence="9" id="KW-0539">Nucleus</keyword>
<reference evidence="14" key="1">
    <citation type="submission" date="2025-08" db="UniProtKB">
        <authorList>
            <consortium name="RefSeq"/>
        </authorList>
    </citation>
    <scope>IDENTIFICATION</scope>
</reference>
<dbReference type="CTD" id="84944"/>
<evidence type="ECO:0000256" key="3">
    <source>
        <dbReference type="ARBA" id="ARBA00007057"/>
    </source>
</evidence>
<proteinExistence type="inferred from homology"/>
<keyword evidence="6" id="KW-0221">Differentiation</keyword>
<accession>A0A1S3D5H8</accession>
<dbReference type="InterPro" id="IPR039259">
    <property type="entry name" value="Protein_maelstrom"/>
</dbReference>
<evidence type="ECO:0000256" key="9">
    <source>
        <dbReference type="ARBA" id="ARBA00023242"/>
    </source>
</evidence>
<evidence type="ECO:0000259" key="12">
    <source>
        <dbReference type="Pfam" id="PF13017"/>
    </source>
</evidence>
<evidence type="ECO:0000313" key="13">
    <source>
        <dbReference type="Proteomes" id="UP000079169"/>
    </source>
</evidence>
<keyword evidence="7" id="KW-0238">DNA-binding</keyword>
<evidence type="ECO:0000256" key="10">
    <source>
        <dbReference type="ARBA" id="ARBA00023254"/>
    </source>
</evidence>
<evidence type="ECO:0000256" key="6">
    <source>
        <dbReference type="ARBA" id="ARBA00022782"/>
    </source>
</evidence>
<keyword evidence="10" id="KW-0469">Meiosis</keyword>
<evidence type="ECO:0000256" key="4">
    <source>
        <dbReference type="ARBA" id="ARBA00022473"/>
    </source>
</evidence>
<dbReference type="RefSeq" id="XP_008474842.1">
    <property type="nucleotide sequence ID" value="XM_008476620.3"/>
</dbReference>
<organism evidence="13 14">
    <name type="scientific">Diaphorina citri</name>
    <name type="common">Asian citrus psyllid</name>
    <dbReference type="NCBI Taxonomy" id="121845"/>
    <lineage>
        <taxon>Eukaryota</taxon>
        <taxon>Metazoa</taxon>
        <taxon>Ecdysozoa</taxon>
        <taxon>Arthropoda</taxon>
        <taxon>Hexapoda</taxon>
        <taxon>Insecta</taxon>
        <taxon>Pterygota</taxon>
        <taxon>Neoptera</taxon>
        <taxon>Paraneoptera</taxon>
        <taxon>Hemiptera</taxon>
        <taxon>Sternorrhyncha</taxon>
        <taxon>Psylloidea</taxon>
        <taxon>Psyllidae</taxon>
        <taxon>Diaphorininae</taxon>
        <taxon>Diaphorina</taxon>
    </lineage>
</organism>
<dbReference type="PANTHER" id="PTHR21358">
    <property type="entry name" value="PROTEIN MAELSTROM HOMOLOG"/>
    <property type="match status" value="1"/>
</dbReference>
<dbReference type="Gene3D" id="1.10.30.10">
    <property type="entry name" value="High mobility group box domain"/>
    <property type="match status" value="1"/>
</dbReference>
<dbReference type="GO" id="GO:0007140">
    <property type="term" value="P:male meiotic nuclear division"/>
    <property type="evidence" value="ECO:0007669"/>
    <property type="project" value="TreeGrafter"/>
</dbReference>
<evidence type="ECO:0000256" key="11">
    <source>
        <dbReference type="SAM" id="MobiDB-lite"/>
    </source>
</evidence>
<evidence type="ECO:0000256" key="2">
    <source>
        <dbReference type="ARBA" id="ARBA00004496"/>
    </source>
</evidence>
<dbReference type="Pfam" id="PF13017">
    <property type="entry name" value="Maelstrom"/>
    <property type="match status" value="1"/>
</dbReference>
<dbReference type="GO" id="GO:0005634">
    <property type="term" value="C:nucleus"/>
    <property type="evidence" value="ECO:0007669"/>
    <property type="project" value="UniProtKB-SubCell"/>
</dbReference>
<dbReference type="GO" id="GO:0030154">
    <property type="term" value="P:cell differentiation"/>
    <property type="evidence" value="ECO:0007669"/>
    <property type="project" value="UniProtKB-KW"/>
</dbReference>
<dbReference type="GO" id="GO:0043565">
    <property type="term" value="F:sequence-specific DNA binding"/>
    <property type="evidence" value="ECO:0007669"/>
    <property type="project" value="TreeGrafter"/>
</dbReference>
<evidence type="ECO:0000256" key="7">
    <source>
        <dbReference type="ARBA" id="ARBA00023125"/>
    </source>
</evidence>
<dbReference type="GO" id="GO:0045892">
    <property type="term" value="P:negative regulation of DNA-templated transcription"/>
    <property type="evidence" value="ECO:0007669"/>
    <property type="project" value="TreeGrafter"/>
</dbReference>
<comment type="similarity">
    <text evidence="3">Belongs to the maelstrom family.</text>
</comment>
<dbReference type="GO" id="GO:0007283">
    <property type="term" value="P:spermatogenesis"/>
    <property type="evidence" value="ECO:0007669"/>
    <property type="project" value="TreeGrafter"/>
</dbReference>